<dbReference type="FunFam" id="3.30.70.580:FF:000001">
    <property type="entry name" value="tRNA pseudouridine synthase A"/>
    <property type="match status" value="1"/>
</dbReference>
<feature type="active site" description="Nucleophile" evidence="4 5">
    <location>
        <position position="65"/>
    </location>
</feature>
<feature type="binding site" evidence="4 6">
    <location>
        <position position="122"/>
    </location>
    <ligand>
        <name>substrate</name>
    </ligand>
</feature>
<evidence type="ECO:0000259" key="8">
    <source>
        <dbReference type="Pfam" id="PF01416"/>
    </source>
</evidence>
<dbReference type="NCBIfam" id="TIGR00071">
    <property type="entry name" value="hisT_truA"/>
    <property type="match status" value="1"/>
</dbReference>
<evidence type="ECO:0000256" key="4">
    <source>
        <dbReference type="HAMAP-Rule" id="MF_00171"/>
    </source>
</evidence>
<dbReference type="PANTHER" id="PTHR11142">
    <property type="entry name" value="PSEUDOURIDYLATE SYNTHASE"/>
    <property type="match status" value="1"/>
</dbReference>
<accession>A0A8D3X6Q0</accession>
<dbReference type="KEGG" id="pld:PalTV_047"/>
<comment type="caution">
    <text evidence="4">Lacks conserved residue(s) required for the propagation of feature annotation.</text>
</comment>
<evidence type="ECO:0000256" key="3">
    <source>
        <dbReference type="ARBA" id="ARBA00023235"/>
    </source>
</evidence>
<sequence>MKVFYKLNENYFIYGRIALGIEYIGSEYFGWQRLKQYNTIQQTIEEALKIFTGHSITLKASSRTDSGVHATRQIAQFDSYICRSQKSWVMGINSNLPSDIRIRWAVKVSEKFNSRKAIARRYRYLIYNNFIPSALIRNTMSWHTTPLNINYMHIAAQSLVGKHDFTSYRSSSCQSINTIKILHFIEVRRYGPILIIDIQATSFLHNMVRNIVGVLLEIGDGRRSVNWCKEILLKKNRKEAGITAKAQGLYLVDVIFNKEFQNQLPIEHIGPPHLFYI</sequence>
<dbReference type="InterPro" id="IPR001406">
    <property type="entry name" value="PsdUridine_synth_TruA"/>
</dbReference>
<evidence type="ECO:0000256" key="6">
    <source>
        <dbReference type="PIRSR" id="PIRSR001430-2"/>
    </source>
</evidence>
<protein>
    <recommendedName>
        <fullName evidence="4">tRNA pseudouridine synthase A</fullName>
        <ecNumber evidence="4">5.4.99.12</ecNumber>
    </recommendedName>
    <alternativeName>
        <fullName evidence="4">tRNA pseudouridine(38-40) synthase</fullName>
    </alternativeName>
    <alternativeName>
        <fullName evidence="4">tRNA pseudouridylate synthase I</fullName>
    </alternativeName>
    <alternativeName>
        <fullName evidence="4">tRNA-uridine isomerase I</fullName>
    </alternativeName>
</protein>
<dbReference type="AlphaFoldDB" id="A0A8D3X6Q0"/>
<dbReference type="InterPro" id="IPR020094">
    <property type="entry name" value="TruA/RsuA/RluB/E/F_N"/>
</dbReference>
<dbReference type="Gene3D" id="3.30.70.580">
    <property type="entry name" value="Pseudouridine synthase I, catalytic domain, N-terminal subdomain"/>
    <property type="match status" value="1"/>
</dbReference>
<dbReference type="HAMAP" id="MF_00171">
    <property type="entry name" value="TruA"/>
    <property type="match status" value="1"/>
</dbReference>
<evidence type="ECO:0000313" key="10">
    <source>
        <dbReference type="Proteomes" id="UP000012083"/>
    </source>
</evidence>
<dbReference type="Proteomes" id="UP000012083">
    <property type="component" value="Chromosome"/>
</dbReference>
<comment type="function">
    <text evidence="4">Formation of pseudouridine at positions 38, 39 and 40 in the anticodon stem and loop of transfer RNAs.</text>
</comment>
<keyword evidence="2 4" id="KW-0819">tRNA processing</keyword>
<evidence type="ECO:0000313" key="9">
    <source>
        <dbReference type="EMBL" id="AGI27046.1"/>
    </source>
</evidence>
<evidence type="ECO:0000256" key="1">
    <source>
        <dbReference type="ARBA" id="ARBA00009375"/>
    </source>
</evidence>
<reference evidence="9 10" key="1">
    <citation type="journal article" date="2013" name="Genome Biol. Evol.">
        <title>The evolution of genomic instability in the obligate endosymbionts of whiteflies.</title>
        <authorList>
            <person name="Sloan D.B."/>
            <person name="Moran N.A."/>
        </authorList>
    </citation>
    <scope>NUCLEOTIDE SEQUENCE [LARGE SCALE GENOMIC DNA]</scope>
    <source>
        <strain evidence="9 10">TV</strain>
    </source>
</reference>
<dbReference type="EC" id="5.4.99.12" evidence="4"/>
<keyword evidence="3 4" id="KW-0413">Isomerase</keyword>
<dbReference type="Gene3D" id="3.30.70.660">
    <property type="entry name" value="Pseudouridine synthase I, catalytic domain, C-terminal subdomain"/>
    <property type="match status" value="1"/>
</dbReference>
<comment type="similarity">
    <text evidence="1 4 7">Belongs to the tRNA pseudouridine synthase TruA family.</text>
</comment>
<dbReference type="GO" id="GO:0160147">
    <property type="term" value="F:tRNA pseudouridine(38-40) synthase activity"/>
    <property type="evidence" value="ECO:0007669"/>
    <property type="project" value="UniProtKB-EC"/>
</dbReference>
<comment type="catalytic activity">
    <reaction evidence="4 7">
        <text>uridine(38/39/40) in tRNA = pseudouridine(38/39/40) in tRNA</text>
        <dbReference type="Rhea" id="RHEA:22376"/>
        <dbReference type="Rhea" id="RHEA-COMP:10085"/>
        <dbReference type="Rhea" id="RHEA-COMP:10087"/>
        <dbReference type="ChEBI" id="CHEBI:65314"/>
        <dbReference type="ChEBI" id="CHEBI:65315"/>
        <dbReference type="EC" id="5.4.99.12"/>
    </reaction>
</comment>
<proteinExistence type="inferred from homology"/>
<comment type="subunit">
    <text evidence="4">Homodimer.</text>
</comment>
<feature type="domain" description="Pseudouridine synthase I TruA alpha/beta" evidence="8">
    <location>
        <begin position="155"/>
        <end position="257"/>
    </location>
</feature>
<evidence type="ECO:0000256" key="2">
    <source>
        <dbReference type="ARBA" id="ARBA00022694"/>
    </source>
</evidence>
<name>A0A8D3X6Q0_9GAMM</name>
<dbReference type="InterPro" id="IPR020097">
    <property type="entry name" value="PsdUridine_synth_TruA_a/b_dom"/>
</dbReference>
<feature type="domain" description="Pseudouridine synthase I TruA alpha/beta" evidence="8">
    <location>
        <begin position="22"/>
        <end position="110"/>
    </location>
</feature>
<gene>
    <name evidence="4 9" type="primary">truA</name>
    <name evidence="9" type="ORF">PalTV_047</name>
</gene>
<evidence type="ECO:0000256" key="7">
    <source>
        <dbReference type="RuleBase" id="RU003792"/>
    </source>
</evidence>
<dbReference type="EMBL" id="CP004358">
    <property type="protein sequence ID" value="AGI27046.1"/>
    <property type="molecule type" value="Genomic_DNA"/>
</dbReference>
<dbReference type="SUPFAM" id="SSF55120">
    <property type="entry name" value="Pseudouridine synthase"/>
    <property type="match status" value="1"/>
</dbReference>
<dbReference type="InterPro" id="IPR020095">
    <property type="entry name" value="PsdUridine_synth_TruA_C"/>
</dbReference>
<evidence type="ECO:0000256" key="5">
    <source>
        <dbReference type="PIRSR" id="PIRSR001430-1"/>
    </source>
</evidence>
<dbReference type="GO" id="GO:0031119">
    <property type="term" value="P:tRNA pseudouridine synthesis"/>
    <property type="evidence" value="ECO:0007669"/>
    <property type="project" value="UniProtKB-UniRule"/>
</dbReference>
<organism evidence="9 10">
    <name type="scientific">Candidatus Portiera aleyrodidarum TV</name>
    <dbReference type="NCBI Taxonomy" id="1297582"/>
    <lineage>
        <taxon>Bacteria</taxon>
        <taxon>Pseudomonadati</taxon>
        <taxon>Pseudomonadota</taxon>
        <taxon>Gammaproteobacteria</taxon>
        <taxon>Candidatus Johnevansiales</taxon>
        <taxon>Candidatus Johnevansiaceae</taxon>
        <taxon>Candidatus Portiera</taxon>
    </lineage>
</organism>
<dbReference type="InterPro" id="IPR020103">
    <property type="entry name" value="PsdUridine_synth_cat_dom_sf"/>
</dbReference>
<dbReference type="GO" id="GO:0003723">
    <property type="term" value="F:RNA binding"/>
    <property type="evidence" value="ECO:0007669"/>
    <property type="project" value="InterPro"/>
</dbReference>
<dbReference type="PANTHER" id="PTHR11142:SF0">
    <property type="entry name" value="TRNA PSEUDOURIDINE SYNTHASE-LIKE 1"/>
    <property type="match status" value="1"/>
</dbReference>
<dbReference type="RefSeq" id="WP_015482457.1">
    <property type="nucleotide sequence ID" value="NC_020831.1"/>
</dbReference>
<dbReference type="PIRSF" id="PIRSF001430">
    <property type="entry name" value="tRNA_psdUrid_synth"/>
    <property type="match status" value="1"/>
</dbReference>
<dbReference type="Pfam" id="PF01416">
    <property type="entry name" value="PseudoU_synth_1"/>
    <property type="match status" value="2"/>
</dbReference>
<dbReference type="CDD" id="cd02570">
    <property type="entry name" value="PseudoU_synth_EcTruA"/>
    <property type="match status" value="1"/>
</dbReference>